<gene>
    <name evidence="2" type="ORF">RINTU1_22830</name>
</gene>
<keyword evidence="1" id="KW-0472">Membrane</keyword>
<evidence type="ECO:0000313" key="2">
    <source>
        <dbReference type="EMBL" id="GFN46593.1"/>
    </source>
</evidence>
<evidence type="ECO:0000313" key="3">
    <source>
        <dbReference type="Proteomes" id="UP000504714"/>
    </source>
</evidence>
<dbReference type="RefSeq" id="WP_176488218.1">
    <property type="nucleotide sequence ID" value="NZ_BLXO01000004.1"/>
</dbReference>
<evidence type="ECO:0000256" key="1">
    <source>
        <dbReference type="SAM" id="Phobius"/>
    </source>
</evidence>
<protein>
    <submittedName>
        <fullName evidence="2">Uncharacterized protein</fullName>
    </submittedName>
</protein>
<keyword evidence="1" id="KW-0812">Transmembrane</keyword>
<proteinExistence type="predicted"/>
<comment type="caution">
    <text evidence="2">The sequence shown here is derived from an EMBL/GenBank/DDBJ whole genome shotgun (WGS) entry which is preliminary data.</text>
</comment>
<keyword evidence="1" id="KW-1133">Transmembrane helix</keyword>
<reference evidence="2 3" key="1">
    <citation type="submission" date="2020-06" db="EMBL/GenBank/DDBJ databases">
        <title>The genome sequence of Candidatus Regiella insecticola strain Tut.</title>
        <authorList>
            <person name="Nikoh N."/>
            <person name="Tsuchida T."/>
            <person name="Koga R."/>
            <person name="Oshima K."/>
            <person name="Hattori M."/>
            <person name="Fukatsu T."/>
        </authorList>
    </citation>
    <scope>NUCLEOTIDE SEQUENCE [LARGE SCALE GENOMIC DNA]</scope>
    <source>
        <strain evidence="2 3">Tut</strain>
    </source>
</reference>
<dbReference type="Proteomes" id="UP000504714">
    <property type="component" value="Unassembled WGS sequence"/>
</dbReference>
<sequence length="68" mass="7232">MSIIIHVSYNAAKWAIKSYIPFASKAAALLAVGGARIMSIPFVFEAAVLLAAITHFSHVPIRLIAALP</sequence>
<dbReference type="AlphaFoldDB" id="A0A6L2ZP77"/>
<organism evidence="2 3">
    <name type="scientific">Candidatus Regiella insecticola</name>
    <dbReference type="NCBI Taxonomy" id="138073"/>
    <lineage>
        <taxon>Bacteria</taxon>
        <taxon>Pseudomonadati</taxon>
        <taxon>Pseudomonadota</taxon>
        <taxon>Gammaproteobacteria</taxon>
        <taxon>Enterobacterales</taxon>
        <taxon>Enterobacteriaceae</taxon>
        <taxon>aphid secondary symbionts</taxon>
        <taxon>Candidatus Regiella</taxon>
    </lineage>
</organism>
<dbReference type="EMBL" id="BLXO01000004">
    <property type="protein sequence ID" value="GFN46593.1"/>
    <property type="molecule type" value="Genomic_DNA"/>
</dbReference>
<name>A0A6L2ZP77_9ENTR</name>
<feature type="transmembrane region" description="Helical" evidence="1">
    <location>
        <begin position="27"/>
        <end position="53"/>
    </location>
</feature>
<accession>A0A6L2ZP77</accession>